<feature type="compositionally biased region" description="Low complexity" evidence="1">
    <location>
        <begin position="287"/>
        <end position="313"/>
    </location>
</feature>
<proteinExistence type="predicted"/>
<evidence type="ECO:0000313" key="2">
    <source>
        <dbReference type="EnsemblMetazoa" id="CLYHEMP007628.1"/>
    </source>
</evidence>
<feature type="region of interest" description="Disordered" evidence="1">
    <location>
        <begin position="243"/>
        <end position="328"/>
    </location>
</feature>
<feature type="compositionally biased region" description="Polar residues" evidence="1">
    <location>
        <begin position="1"/>
        <end position="19"/>
    </location>
</feature>
<keyword evidence="3" id="KW-1185">Reference proteome</keyword>
<reference evidence="2" key="1">
    <citation type="submission" date="2021-01" db="UniProtKB">
        <authorList>
            <consortium name="EnsemblMetazoa"/>
        </authorList>
    </citation>
    <scope>IDENTIFICATION</scope>
</reference>
<dbReference type="EnsemblMetazoa" id="CLYHEMT007628.1">
    <property type="protein sequence ID" value="CLYHEMP007628.1"/>
    <property type="gene ID" value="CLYHEMG007628"/>
</dbReference>
<sequence>MSSVETQQVDVTEASSPIQEENGDAPPKRKAENSDVEPEKKLQRFELIEENAKAWELAEDQAVYVNKYLSKHLNQKELKERVLDEYPPPINMKTVPILDTHIKEILQENGKFDALHIDKTLKTVQDNLMTVFGPICYVWSNLEHARREALEAGEEDDYEEPCRLFDKGIILLAQTFNNISYQRRLALLSKLISSQPAVKEILKTQSETLDNPGNSSLFGPSFDETLAKDISVRGKAKSAFTALKNENAKPAPSGTRRGRGGGYPRGRASHMSRGTGFRNFGKRWPFRGGPRLQGSSGRGRGQSSTWQNQQQPQYRGGYTNRGTYNGFS</sequence>
<organism evidence="2 3">
    <name type="scientific">Clytia hemisphaerica</name>
    <dbReference type="NCBI Taxonomy" id="252671"/>
    <lineage>
        <taxon>Eukaryota</taxon>
        <taxon>Metazoa</taxon>
        <taxon>Cnidaria</taxon>
        <taxon>Hydrozoa</taxon>
        <taxon>Hydroidolina</taxon>
        <taxon>Leptothecata</taxon>
        <taxon>Obeliida</taxon>
        <taxon>Clytiidae</taxon>
        <taxon>Clytia</taxon>
    </lineage>
</organism>
<accession>A0A7M5V165</accession>
<name>A0A7M5V165_9CNID</name>
<protein>
    <submittedName>
        <fullName evidence="2">Uncharacterized protein</fullName>
    </submittedName>
</protein>
<dbReference type="RefSeq" id="XP_066915574.1">
    <property type="nucleotide sequence ID" value="XM_067059473.1"/>
</dbReference>
<evidence type="ECO:0000313" key="3">
    <source>
        <dbReference type="Proteomes" id="UP000594262"/>
    </source>
</evidence>
<feature type="compositionally biased region" description="Basic and acidic residues" evidence="1">
    <location>
        <begin position="26"/>
        <end position="39"/>
    </location>
</feature>
<evidence type="ECO:0000256" key="1">
    <source>
        <dbReference type="SAM" id="MobiDB-lite"/>
    </source>
</evidence>
<dbReference type="AlphaFoldDB" id="A0A7M5V165"/>
<dbReference type="GeneID" id="136802727"/>
<feature type="region of interest" description="Disordered" evidence="1">
    <location>
        <begin position="1"/>
        <end position="39"/>
    </location>
</feature>
<dbReference type="Proteomes" id="UP000594262">
    <property type="component" value="Unplaced"/>
</dbReference>